<sequence length="68" mass="7701">MLHEMALGGIFYSPMLIFVLISLVVATLLRTLIHKSVLSRLVWQEAWFDVSLFVCVLAVVTYVLTSMD</sequence>
<organism evidence="6 7">
    <name type="scientific">Kushneria sinocarnis</name>
    <dbReference type="NCBI Taxonomy" id="595502"/>
    <lineage>
        <taxon>Bacteria</taxon>
        <taxon>Pseudomonadati</taxon>
        <taxon>Pseudomonadota</taxon>
        <taxon>Gammaproteobacteria</taxon>
        <taxon>Oceanospirillales</taxon>
        <taxon>Halomonadaceae</taxon>
        <taxon>Kushneria</taxon>
    </lineage>
</organism>
<keyword evidence="1" id="KW-1003">Cell membrane</keyword>
<keyword evidence="4 5" id="KW-0472">Membrane</keyword>
<gene>
    <name evidence="6" type="ORF">C7446_1394</name>
</gene>
<proteinExistence type="predicted"/>
<evidence type="ECO:0000313" key="7">
    <source>
        <dbReference type="Proteomes" id="UP000281975"/>
    </source>
</evidence>
<evidence type="ECO:0000256" key="3">
    <source>
        <dbReference type="ARBA" id="ARBA00022989"/>
    </source>
</evidence>
<evidence type="ECO:0000256" key="2">
    <source>
        <dbReference type="ARBA" id="ARBA00022692"/>
    </source>
</evidence>
<name>A0A420WWV3_9GAMM</name>
<comment type="caution">
    <text evidence="6">The sequence shown here is derived from an EMBL/GenBank/DDBJ whole genome shotgun (WGS) entry which is preliminary data.</text>
</comment>
<dbReference type="Pfam" id="PF07869">
    <property type="entry name" value="DUF1656"/>
    <property type="match status" value="1"/>
</dbReference>
<dbReference type="Proteomes" id="UP000281975">
    <property type="component" value="Unassembled WGS sequence"/>
</dbReference>
<keyword evidence="7" id="KW-1185">Reference proteome</keyword>
<keyword evidence="2 5" id="KW-0812">Transmembrane</keyword>
<feature type="transmembrane region" description="Helical" evidence="5">
    <location>
        <begin position="41"/>
        <end position="64"/>
    </location>
</feature>
<dbReference type="OrthoDB" id="7021192at2"/>
<evidence type="ECO:0000313" key="6">
    <source>
        <dbReference type="EMBL" id="RKR04193.1"/>
    </source>
</evidence>
<keyword evidence="3 5" id="KW-1133">Transmembrane helix</keyword>
<dbReference type="EMBL" id="RBIN01000004">
    <property type="protein sequence ID" value="RKR04193.1"/>
    <property type="molecule type" value="Genomic_DNA"/>
</dbReference>
<reference evidence="6 7" key="1">
    <citation type="submission" date="2018-10" db="EMBL/GenBank/DDBJ databases">
        <title>Genomic Encyclopedia of Type Strains, Phase IV (KMG-IV): sequencing the most valuable type-strain genomes for metagenomic binning, comparative biology and taxonomic classification.</title>
        <authorList>
            <person name="Goeker M."/>
        </authorList>
    </citation>
    <scope>NUCLEOTIDE SEQUENCE [LARGE SCALE GENOMIC DNA]</scope>
    <source>
        <strain evidence="6 7">DSM 23229</strain>
    </source>
</reference>
<accession>A0A420WWV3</accession>
<dbReference type="AlphaFoldDB" id="A0A420WWV3"/>
<feature type="transmembrane region" description="Helical" evidence="5">
    <location>
        <begin position="6"/>
        <end position="29"/>
    </location>
</feature>
<dbReference type="InterPro" id="IPR012451">
    <property type="entry name" value="DUF1656"/>
</dbReference>
<evidence type="ECO:0000256" key="1">
    <source>
        <dbReference type="ARBA" id="ARBA00022475"/>
    </source>
</evidence>
<dbReference type="RefSeq" id="WP_121172379.1">
    <property type="nucleotide sequence ID" value="NZ_RBIN01000004.1"/>
</dbReference>
<protein>
    <submittedName>
        <fullName evidence="6">Uncharacterized protein DUF1656</fullName>
    </submittedName>
</protein>
<evidence type="ECO:0000256" key="4">
    <source>
        <dbReference type="ARBA" id="ARBA00023136"/>
    </source>
</evidence>
<evidence type="ECO:0000256" key="5">
    <source>
        <dbReference type="SAM" id="Phobius"/>
    </source>
</evidence>